<sequence>MNTDQIVVPIPRTRIGVYGDDPTRYDRPPLPAISADGVRHYANIAVARVSGYRPLHMDLYVPPAATADRPWPLVAWIHGGAFREGSRTSLPDTLEPVGFHEHLLARGYAVAEIDYRLSREAVFPAQLHDVRAAIAWLRTFAGELHLDPDRFAAWGESAGGMLAALAGLGDRQDVARVQAVVDWYGPSDCMDETRSDPDDPGVWLLGGTASQKPEPAFWASPVRQVHDQAPPFLLMHGTADSTIPYTESENLAAALRAVGVRADLVPVEGAGHVFRGVNDMLTLVQRSLDFLDDTLAKS</sequence>
<dbReference type="InterPro" id="IPR049492">
    <property type="entry name" value="BD-FAE-like_dom"/>
</dbReference>
<keyword evidence="4" id="KW-1185">Reference proteome</keyword>
<protein>
    <submittedName>
        <fullName evidence="3">Acetyl esterase/lipase</fullName>
    </submittedName>
</protein>
<dbReference type="PANTHER" id="PTHR48081">
    <property type="entry name" value="AB HYDROLASE SUPERFAMILY PROTEIN C4A8.06C"/>
    <property type="match status" value="1"/>
</dbReference>
<dbReference type="PANTHER" id="PTHR48081:SF13">
    <property type="entry name" value="ALPHA_BETA HYDROLASE"/>
    <property type="match status" value="1"/>
</dbReference>
<gene>
    <name evidence="3" type="ORF">SAMN05216276_104968</name>
</gene>
<feature type="domain" description="BD-FAE-like" evidence="2">
    <location>
        <begin position="57"/>
        <end position="255"/>
    </location>
</feature>
<reference evidence="3 4" key="1">
    <citation type="submission" date="2017-06" db="EMBL/GenBank/DDBJ databases">
        <authorList>
            <person name="Kim H.J."/>
            <person name="Triplett B.A."/>
        </authorList>
    </citation>
    <scope>NUCLEOTIDE SEQUENCE [LARGE SCALE GENOMIC DNA]</scope>
    <source>
        <strain evidence="3 4">CGMCC 4.2132</strain>
    </source>
</reference>
<evidence type="ECO:0000259" key="2">
    <source>
        <dbReference type="Pfam" id="PF20434"/>
    </source>
</evidence>
<accession>A0A239N0N5</accession>
<dbReference type="Gene3D" id="3.40.50.1820">
    <property type="entry name" value="alpha/beta hydrolase"/>
    <property type="match status" value="1"/>
</dbReference>
<dbReference type="Pfam" id="PF20434">
    <property type="entry name" value="BD-FAE"/>
    <property type="match status" value="1"/>
</dbReference>
<keyword evidence="1" id="KW-0378">Hydrolase</keyword>
<name>A0A239N0N5_9ACTN</name>
<evidence type="ECO:0000313" key="4">
    <source>
        <dbReference type="Proteomes" id="UP000198282"/>
    </source>
</evidence>
<evidence type="ECO:0000313" key="3">
    <source>
        <dbReference type="EMBL" id="SNT48587.1"/>
    </source>
</evidence>
<dbReference type="InterPro" id="IPR050300">
    <property type="entry name" value="GDXG_lipolytic_enzyme"/>
</dbReference>
<dbReference type="AlphaFoldDB" id="A0A239N0N5"/>
<organism evidence="3 4">
    <name type="scientific">Streptosporangium subroseum</name>
    <dbReference type="NCBI Taxonomy" id="106412"/>
    <lineage>
        <taxon>Bacteria</taxon>
        <taxon>Bacillati</taxon>
        <taxon>Actinomycetota</taxon>
        <taxon>Actinomycetes</taxon>
        <taxon>Streptosporangiales</taxon>
        <taxon>Streptosporangiaceae</taxon>
        <taxon>Streptosporangium</taxon>
    </lineage>
</organism>
<evidence type="ECO:0000256" key="1">
    <source>
        <dbReference type="ARBA" id="ARBA00022801"/>
    </source>
</evidence>
<dbReference type="SUPFAM" id="SSF53474">
    <property type="entry name" value="alpha/beta-Hydrolases"/>
    <property type="match status" value="1"/>
</dbReference>
<dbReference type="InterPro" id="IPR029058">
    <property type="entry name" value="AB_hydrolase_fold"/>
</dbReference>
<dbReference type="RefSeq" id="WP_218825625.1">
    <property type="nucleotide sequence ID" value="NZ_FZOD01000049.1"/>
</dbReference>
<dbReference type="EMBL" id="FZOD01000049">
    <property type="protein sequence ID" value="SNT48587.1"/>
    <property type="molecule type" value="Genomic_DNA"/>
</dbReference>
<dbReference type="Proteomes" id="UP000198282">
    <property type="component" value="Unassembled WGS sequence"/>
</dbReference>
<proteinExistence type="predicted"/>
<dbReference type="GO" id="GO:0016787">
    <property type="term" value="F:hydrolase activity"/>
    <property type="evidence" value="ECO:0007669"/>
    <property type="project" value="UniProtKB-KW"/>
</dbReference>